<dbReference type="EMBL" id="JAHHGZ010000018">
    <property type="protein sequence ID" value="MBW4669141.1"/>
    <property type="molecule type" value="Genomic_DNA"/>
</dbReference>
<sequence>MARLSPKPLNLSDCERLELEQLINRHNTPQQLALRAKIILFASEGKNHRSIARTLDINRHTACLWRERWLLTSASDLAITQRLQDSERVGSPVKFNMEQVVELFALACSPPEDYGRPISHWTARELADEIMKQGIIESISVRHVGRLLEEAELKPHSYSLLVNPPLWTKNLTQSLMILLVYILVRLNVMKAESVQYR</sequence>
<organism evidence="1 2">
    <name type="scientific">Cyanomargarita calcarea GSE-NOS-MK-12-04C</name>
    <dbReference type="NCBI Taxonomy" id="2839659"/>
    <lineage>
        <taxon>Bacteria</taxon>
        <taxon>Bacillati</taxon>
        <taxon>Cyanobacteriota</taxon>
        <taxon>Cyanophyceae</taxon>
        <taxon>Nostocales</taxon>
        <taxon>Cyanomargaritaceae</taxon>
        <taxon>Cyanomargarita</taxon>
    </lineage>
</organism>
<dbReference type="Proteomes" id="UP000729701">
    <property type="component" value="Unassembled WGS sequence"/>
</dbReference>
<dbReference type="Pfam" id="PF13565">
    <property type="entry name" value="HTH_32"/>
    <property type="match status" value="1"/>
</dbReference>
<evidence type="ECO:0000313" key="2">
    <source>
        <dbReference type="Proteomes" id="UP000729701"/>
    </source>
</evidence>
<dbReference type="InterPro" id="IPR009057">
    <property type="entry name" value="Homeodomain-like_sf"/>
</dbReference>
<evidence type="ECO:0000313" key="1">
    <source>
        <dbReference type="EMBL" id="MBW4669141.1"/>
    </source>
</evidence>
<gene>
    <name evidence="1" type="ORF">KME60_17360</name>
</gene>
<comment type="caution">
    <text evidence="1">The sequence shown here is derived from an EMBL/GenBank/DDBJ whole genome shotgun (WGS) entry which is preliminary data.</text>
</comment>
<reference evidence="1" key="1">
    <citation type="submission" date="2021-05" db="EMBL/GenBank/DDBJ databases">
        <authorList>
            <person name="Pietrasiak N."/>
            <person name="Ward R."/>
            <person name="Stajich J.E."/>
            <person name="Kurbessoian T."/>
        </authorList>
    </citation>
    <scope>NUCLEOTIDE SEQUENCE</scope>
    <source>
        <strain evidence="1">GSE-NOS-MK-12-04C</strain>
    </source>
</reference>
<proteinExistence type="predicted"/>
<reference evidence="1" key="2">
    <citation type="journal article" date="2022" name="Microbiol. Resour. Announc.">
        <title>Metagenome Sequencing to Explore Phylogenomics of Terrestrial Cyanobacteria.</title>
        <authorList>
            <person name="Ward R.D."/>
            <person name="Stajich J.E."/>
            <person name="Johansen J.R."/>
            <person name="Huntemann M."/>
            <person name="Clum A."/>
            <person name="Foster B."/>
            <person name="Foster B."/>
            <person name="Roux S."/>
            <person name="Palaniappan K."/>
            <person name="Varghese N."/>
            <person name="Mukherjee S."/>
            <person name="Reddy T.B.K."/>
            <person name="Daum C."/>
            <person name="Copeland A."/>
            <person name="Chen I.A."/>
            <person name="Ivanova N.N."/>
            <person name="Kyrpides N.C."/>
            <person name="Shapiro N."/>
            <person name="Eloe-Fadrosh E.A."/>
            <person name="Pietrasiak N."/>
        </authorList>
    </citation>
    <scope>NUCLEOTIDE SEQUENCE</scope>
    <source>
        <strain evidence="1">GSE-NOS-MK-12-04C</strain>
    </source>
</reference>
<name>A0A951QNM2_9CYAN</name>
<protein>
    <submittedName>
        <fullName evidence="1">Helix-turn-helix domain-containing protein</fullName>
    </submittedName>
</protein>
<dbReference type="AlphaFoldDB" id="A0A951QNM2"/>
<dbReference type="SUPFAM" id="SSF46689">
    <property type="entry name" value="Homeodomain-like"/>
    <property type="match status" value="1"/>
</dbReference>
<accession>A0A951QNM2</accession>